<proteinExistence type="predicted"/>
<protein>
    <recommendedName>
        <fullName evidence="1">EthD domain-containing protein</fullName>
    </recommendedName>
</protein>
<dbReference type="RefSeq" id="WP_158637714.1">
    <property type="nucleotide sequence ID" value="NZ_JACHOA010000005.1"/>
</dbReference>
<dbReference type="InterPro" id="IPR011008">
    <property type="entry name" value="Dimeric_a/b-barrel"/>
</dbReference>
<reference evidence="2 3" key="1">
    <citation type="submission" date="2020-08" db="EMBL/GenBank/DDBJ databases">
        <title>Genomic Encyclopedia of Type Strains, Phase IV (KMG-IV): sequencing the most valuable type-strain genomes for metagenomic binning, comparative biology and taxonomic classification.</title>
        <authorList>
            <person name="Goeker M."/>
        </authorList>
    </citation>
    <scope>NUCLEOTIDE SEQUENCE [LARGE SCALE GENOMIC DNA]</scope>
    <source>
        <strain evidence="2 3">DSM 17507</strain>
    </source>
</reference>
<evidence type="ECO:0000313" key="3">
    <source>
        <dbReference type="Proteomes" id="UP000538566"/>
    </source>
</evidence>
<accession>A0A7W7EUV9</accession>
<name>A0A7W7EUV9_9SPHN</name>
<evidence type="ECO:0000259" key="1">
    <source>
        <dbReference type="Pfam" id="PF07110"/>
    </source>
</evidence>
<gene>
    <name evidence="2" type="ORF">GGR37_002676</name>
</gene>
<comment type="caution">
    <text evidence="2">The sequence shown here is derived from an EMBL/GenBank/DDBJ whole genome shotgun (WGS) entry which is preliminary data.</text>
</comment>
<keyword evidence="3" id="KW-1185">Reference proteome</keyword>
<dbReference type="Proteomes" id="UP000538566">
    <property type="component" value="Unassembled WGS sequence"/>
</dbReference>
<feature type="domain" description="EthD" evidence="1">
    <location>
        <begin position="11"/>
        <end position="106"/>
    </location>
</feature>
<dbReference type="AlphaFoldDB" id="A0A7W7EUV9"/>
<dbReference type="SUPFAM" id="SSF54909">
    <property type="entry name" value="Dimeric alpha+beta barrel"/>
    <property type="match status" value="1"/>
</dbReference>
<dbReference type="OrthoDB" id="6369070at2"/>
<dbReference type="Gene3D" id="3.30.70.100">
    <property type="match status" value="1"/>
</dbReference>
<evidence type="ECO:0000313" key="2">
    <source>
        <dbReference type="EMBL" id="MBB4614389.1"/>
    </source>
</evidence>
<dbReference type="InterPro" id="IPR009799">
    <property type="entry name" value="EthD_dom"/>
</dbReference>
<organism evidence="2 3">
    <name type="scientific">Novosphingobium taihuense</name>
    <dbReference type="NCBI Taxonomy" id="260085"/>
    <lineage>
        <taxon>Bacteria</taxon>
        <taxon>Pseudomonadati</taxon>
        <taxon>Pseudomonadota</taxon>
        <taxon>Alphaproteobacteria</taxon>
        <taxon>Sphingomonadales</taxon>
        <taxon>Sphingomonadaceae</taxon>
        <taxon>Novosphingobium</taxon>
    </lineage>
</organism>
<sequence>MITIHYCLHRKPGMNREDFAAYWRGPHAELVKSLADTLRIVRYVQNHGALAEVAAQMQAMRNTAEPFDGVAAITFDTPEDLVRGNTDPAAAQAQARLAQDEAQFIDIARSSIVFTTPLTVIG</sequence>
<dbReference type="Pfam" id="PF07110">
    <property type="entry name" value="EthD"/>
    <property type="match status" value="1"/>
</dbReference>
<dbReference type="GO" id="GO:0016491">
    <property type="term" value="F:oxidoreductase activity"/>
    <property type="evidence" value="ECO:0007669"/>
    <property type="project" value="InterPro"/>
</dbReference>
<dbReference type="EMBL" id="JACHOA010000005">
    <property type="protein sequence ID" value="MBB4614389.1"/>
    <property type="molecule type" value="Genomic_DNA"/>
</dbReference>